<evidence type="ECO:0000313" key="14">
    <source>
        <dbReference type="Proteomes" id="UP000260828"/>
    </source>
</evidence>
<dbReference type="PANTHER" id="PTHR17224:SF1">
    <property type="entry name" value="PEPTIDYL-TRNA HYDROLASE"/>
    <property type="match status" value="1"/>
</dbReference>
<evidence type="ECO:0000313" key="11">
    <source>
        <dbReference type="EMBL" id="OUP67916.1"/>
    </source>
</evidence>
<dbReference type="PANTHER" id="PTHR17224">
    <property type="entry name" value="PEPTIDYL-TRNA HYDROLASE"/>
    <property type="match status" value="1"/>
</dbReference>
<reference evidence="13" key="1">
    <citation type="submission" date="2017-04" db="EMBL/GenBank/DDBJ databases">
        <title>Function of individual gut microbiota members based on whole genome sequencing of pure cultures obtained from chicken caecum.</title>
        <authorList>
            <person name="Medvecky M."/>
            <person name="Cejkova D."/>
            <person name="Polansky O."/>
            <person name="Karasova D."/>
            <person name="Kubasova T."/>
            <person name="Cizek A."/>
            <person name="Rychlik I."/>
        </authorList>
    </citation>
    <scope>NUCLEOTIDE SEQUENCE [LARGE SCALE GENOMIC DNA]</scope>
    <source>
        <strain evidence="13">An175</strain>
    </source>
</reference>
<evidence type="ECO:0000256" key="7">
    <source>
        <dbReference type="ARBA" id="ARBA00050038"/>
    </source>
</evidence>
<evidence type="ECO:0000256" key="5">
    <source>
        <dbReference type="ARBA" id="ARBA00038063"/>
    </source>
</evidence>
<evidence type="ECO:0000256" key="3">
    <source>
        <dbReference type="ARBA" id="ARBA00022801"/>
    </source>
</evidence>
<dbReference type="GO" id="GO:0004045">
    <property type="term" value="F:peptidyl-tRNA hydrolase activity"/>
    <property type="evidence" value="ECO:0007669"/>
    <property type="project" value="UniProtKB-UniRule"/>
</dbReference>
<keyword evidence="2 8" id="KW-0820">tRNA-binding</keyword>
<feature type="binding site" evidence="8">
    <location>
        <position position="30"/>
    </location>
    <ligand>
        <name>tRNA</name>
        <dbReference type="ChEBI" id="CHEBI:17843"/>
    </ligand>
</feature>
<dbReference type="GeneID" id="72464145"/>
<feature type="binding site" evidence="8">
    <location>
        <position position="80"/>
    </location>
    <ligand>
        <name>tRNA</name>
        <dbReference type="ChEBI" id="CHEBI:17843"/>
    </ligand>
</feature>
<reference evidence="11" key="2">
    <citation type="journal article" date="2018" name="BMC Genomics">
        <title>Whole genome sequencing and function prediction of 133 gut anaerobes isolated from chicken caecum in pure cultures.</title>
        <authorList>
            <person name="Medvecky M."/>
            <person name="Cejkova D."/>
            <person name="Polansky O."/>
            <person name="Karasova D."/>
            <person name="Kubasova T."/>
            <person name="Cizek A."/>
            <person name="Rychlik I."/>
        </authorList>
    </citation>
    <scope>NUCLEOTIDE SEQUENCE</scope>
    <source>
        <strain evidence="11">An175</strain>
    </source>
</reference>
<sequence length="203" mass="22483">MFNWFSKPAAIPAGPVEWIAVGLGNPGRDYENTRHNAGFCAVERIAGKCGVKIDRLKFKSLCADTTFGGQRVLLMKPSTFMNCSGEAVREAMQFYKIPAERVLVLFDDVSLDPGRLRIRRQGSDGGHNGIKNMIYLTGKDTFPRIKIGVGKKPHPGYDLAAWVLGKFPKELADTMDKAYERAAEAAQLIIEGKIDEAMNRYNA</sequence>
<evidence type="ECO:0000256" key="9">
    <source>
        <dbReference type="RuleBase" id="RU000673"/>
    </source>
</evidence>
<feature type="binding site" evidence="8">
    <location>
        <position position="128"/>
    </location>
    <ligand>
        <name>tRNA</name>
        <dbReference type="ChEBI" id="CHEBI:17843"/>
    </ligand>
</feature>
<dbReference type="NCBIfam" id="TIGR00447">
    <property type="entry name" value="pth"/>
    <property type="match status" value="1"/>
</dbReference>
<dbReference type="PROSITE" id="PS01195">
    <property type="entry name" value="PEPT_TRNA_HYDROL_1"/>
    <property type="match status" value="1"/>
</dbReference>
<evidence type="ECO:0000256" key="10">
    <source>
        <dbReference type="RuleBase" id="RU004320"/>
    </source>
</evidence>
<comment type="catalytic activity">
    <reaction evidence="6 8 9">
        <text>an N-acyl-L-alpha-aminoacyl-tRNA + H2O = an N-acyl-L-amino acid + a tRNA + H(+)</text>
        <dbReference type="Rhea" id="RHEA:54448"/>
        <dbReference type="Rhea" id="RHEA-COMP:10123"/>
        <dbReference type="Rhea" id="RHEA-COMP:13883"/>
        <dbReference type="ChEBI" id="CHEBI:15377"/>
        <dbReference type="ChEBI" id="CHEBI:15378"/>
        <dbReference type="ChEBI" id="CHEBI:59874"/>
        <dbReference type="ChEBI" id="CHEBI:78442"/>
        <dbReference type="ChEBI" id="CHEBI:138191"/>
        <dbReference type="EC" id="3.1.1.29"/>
    </reaction>
</comment>
<dbReference type="EMBL" id="QVME01000002">
    <property type="protein sequence ID" value="RGE68966.1"/>
    <property type="molecule type" value="Genomic_DNA"/>
</dbReference>
<dbReference type="Gene3D" id="3.40.50.1470">
    <property type="entry name" value="Peptidyl-tRNA hydrolase"/>
    <property type="match status" value="1"/>
</dbReference>
<comment type="caution">
    <text evidence="11">The sequence shown here is derived from an EMBL/GenBank/DDBJ whole genome shotgun (WGS) entry which is preliminary data.</text>
</comment>
<accession>A0A1Y4MGN3</accession>
<feature type="binding site" evidence="8">
    <location>
        <position position="82"/>
    </location>
    <ligand>
        <name>tRNA</name>
        <dbReference type="ChEBI" id="CHEBI:17843"/>
    </ligand>
</feature>
<dbReference type="HAMAP" id="MF_00083">
    <property type="entry name" value="Pept_tRNA_hydro_bact"/>
    <property type="match status" value="1"/>
</dbReference>
<comment type="function">
    <text evidence="8">Hydrolyzes ribosome-free peptidyl-tRNAs (with 1 or more amino acids incorporated), which drop off the ribosome during protein synthesis, or as a result of ribosome stalling.</text>
</comment>
<name>A0A1Y4MGN3_9FIRM</name>
<organism evidence="11 13">
    <name type="scientific">Anaerotruncus colihominis</name>
    <dbReference type="NCBI Taxonomy" id="169435"/>
    <lineage>
        <taxon>Bacteria</taxon>
        <taxon>Bacillati</taxon>
        <taxon>Bacillota</taxon>
        <taxon>Clostridia</taxon>
        <taxon>Eubacteriales</taxon>
        <taxon>Oscillospiraceae</taxon>
        <taxon>Anaerotruncus</taxon>
    </lineage>
</organism>
<evidence type="ECO:0000256" key="1">
    <source>
        <dbReference type="ARBA" id="ARBA00013260"/>
    </source>
</evidence>
<feature type="active site" description="Proton acceptor" evidence="8">
    <location>
        <position position="35"/>
    </location>
</feature>
<keyword evidence="3 8" id="KW-0378">Hydrolase</keyword>
<dbReference type="InterPro" id="IPR036416">
    <property type="entry name" value="Pept_tRNA_hydro_sf"/>
</dbReference>
<dbReference type="EMBL" id="NFKP01000024">
    <property type="protein sequence ID" value="OUP67916.1"/>
    <property type="molecule type" value="Genomic_DNA"/>
</dbReference>
<evidence type="ECO:0000256" key="6">
    <source>
        <dbReference type="ARBA" id="ARBA00048707"/>
    </source>
</evidence>
<keyword evidence="4 8" id="KW-0694">RNA-binding</keyword>
<reference evidence="12 14" key="3">
    <citation type="submission" date="2018-08" db="EMBL/GenBank/DDBJ databases">
        <title>A genome reference for cultivated species of the human gut microbiota.</title>
        <authorList>
            <person name="Zou Y."/>
            <person name="Xue W."/>
            <person name="Luo G."/>
        </authorList>
    </citation>
    <scope>NUCLEOTIDE SEQUENCE [LARGE SCALE GENOMIC DNA]</scope>
    <source>
        <strain evidence="12 14">TF05-12AC</strain>
    </source>
</reference>
<dbReference type="Proteomes" id="UP000196386">
    <property type="component" value="Unassembled WGS sequence"/>
</dbReference>
<dbReference type="GO" id="GO:0000049">
    <property type="term" value="F:tRNA binding"/>
    <property type="evidence" value="ECO:0007669"/>
    <property type="project" value="UniProtKB-UniRule"/>
</dbReference>
<dbReference type="CDD" id="cd00462">
    <property type="entry name" value="PTH"/>
    <property type="match status" value="1"/>
</dbReference>
<dbReference type="Proteomes" id="UP000260828">
    <property type="component" value="Unassembled WGS sequence"/>
</dbReference>
<dbReference type="FunFam" id="3.40.50.1470:FF:000001">
    <property type="entry name" value="Peptidyl-tRNA hydrolase"/>
    <property type="match status" value="1"/>
</dbReference>
<dbReference type="Pfam" id="PF01195">
    <property type="entry name" value="Pept_tRNA_hydro"/>
    <property type="match status" value="1"/>
</dbReference>
<comment type="function">
    <text evidence="8">Catalyzes the release of premature peptidyl moieties from peptidyl-tRNA molecules trapped in stalled 50S ribosomal subunits, and thus maintains levels of free tRNAs and 50S ribosomes.</text>
</comment>
<gene>
    <name evidence="8" type="primary">pth</name>
    <name evidence="11" type="ORF">B5F11_15780</name>
    <name evidence="12" type="ORF">DXC40_06665</name>
</gene>
<evidence type="ECO:0000313" key="12">
    <source>
        <dbReference type="EMBL" id="RGE68966.1"/>
    </source>
</evidence>
<dbReference type="GO" id="GO:0005737">
    <property type="term" value="C:cytoplasm"/>
    <property type="evidence" value="ECO:0007669"/>
    <property type="project" value="UniProtKB-SubCell"/>
</dbReference>
<dbReference type="EC" id="3.1.1.29" evidence="1 8"/>
<keyword evidence="8" id="KW-0963">Cytoplasm</keyword>
<dbReference type="SUPFAM" id="SSF53178">
    <property type="entry name" value="Peptidyl-tRNA hydrolase-like"/>
    <property type="match status" value="1"/>
</dbReference>
<dbReference type="PROSITE" id="PS01196">
    <property type="entry name" value="PEPT_TRNA_HYDROL_2"/>
    <property type="match status" value="1"/>
</dbReference>
<proteinExistence type="inferred from homology"/>
<evidence type="ECO:0000256" key="8">
    <source>
        <dbReference type="HAMAP-Rule" id="MF_00083"/>
    </source>
</evidence>
<dbReference type="RefSeq" id="WP_006876604.1">
    <property type="nucleotide sequence ID" value="NZ_CAUFFD010000022.1"/>
</dbReference>
<evidence type="ECO:0000313" key="13">
    <source>
        <dbReference type="Proteomes" id="UP000196386"/>
    </source>
</evidence>
<protein>
    <recommendedName>
        <fullName evidence="7 8">Peptidyl-tRNA hydrolase</fullName>
        <shortName evidence="8">Pth</shortName>
        <ecNumber evidence="1 8">3.1.1.29</ecNumber>
    </recommendedName>
</protein>
<dbReference type="InterPro" id="IPR018171">
    <property type="entry name" value="Pept_tRNA_hydro_CS"/>
</dbReference>
<dbReference type="AlphaFoldDB" id="A0A1Y4MGN3"/>
<comment type="subcellular location">
    <subcellularLocation>
        <location evidence="8">Cytoplasm</location>
    </subcellularLocation>
</comment>
<dbReference type="GO" id="GO:0072344">
    <property type="term" value="P:rescue of stalled ribosome"/>
    <property type="evidence" value="ECO:0007669"/>
    <property type="project" value="UniProtKB-UniRule"/>
</dbReference>
<evidence type="ECO:0000256" key="4">
    <source>
        <dbReference type="ARBA" id="ARBA00022884"/>
    </source>
</evidence>
<feature type="site" description="Stabilizes the basic form of H active site to accept a proton" evidence="8">
    <location>
        <position position="107"/>
    </location>
</feature>
<dbReference type="GO" id="GO:0006515">
    <property type="term" value="P:protein quality control for misfolded or incompletely synthesized proteins"/>
    <property type="evidence" value="ECO:0007669"/>
    <property type="project" value="UniProtKB-UniRule"/>
</dbReference>
<comment type="similarity">
    <text evidence="5 8 10">Belongs to the PTH family.</text>
</comment>
<comment type="subunit">
    <text evidence="8">Monomer.</text>
</comment>
<evidence type="ECO:0000256" key="2">
    <source>
        <dbReference type="ARBA" id="ARBA00022555"/>
    </source>
</evidence>
<feature type="site" description="Discriminates between blocked and unblocked aminoacyl-tRNA" evidence="8">
    <location>
        <position position="25"/>
    </location>
</feature>
<dbReference type="InterPro" id="IPR001328">
    <property type="entry name" value="Pept_tRNA_hydro"/>
</dbReference>